<sequence length="161" mass="17360">MPVLLRKMLGIGNVPDDIREQLQAEGVLHVAEFVPVTFRFSGHIPGKVAKSTLRSLVGALIVTEKRLIGTLSSAPKKAVKTVNHPWDAPAGTMVQAELDDSGLLLDATDISDIDPTFEGSMSLRYKTPLPAEVLAALPARKFTFDVPSKYVYLACGMPTTT</sequence>
<dbReference type="PATRIC" id="fig|280871.6.peg.2521"/>
<protein>
    <submittedName>
        <fullName evidence="1">Uncharacterized protein</fullName>
    </submittedName>
</protein>
<dbReference type="RefSeq" id="WP_043390049.1">
    <property type="nucleotide sequence ID" value="NZ_JXST01000015.1"/>
</dbReference>
<dbReference type="AlphaFoldDB" id="A0A0D1J4T1"/>
<name>A0A0D1J4T1_9MYCO</name>
<dbReference type="STRING" id="280871.TL10_12150"/>
<proteinExistence type="predicted"/>
<comment type="caution">
    <text evidence="1">The sequence shown here is derived from an EMBL/GenBank/DDBJ whole genome shotgun (WGS) entry which is preliminary data.</text>
</comment>
<accession>A0A0D1J4T1</accession>
<keyword evidence="2" id="KW-1185">Reference proteome</keyword>
<gene>
    <name evidence="1" type="ORF">TL10_12150</name>
</gene>
<reference evidence="1 2" key="1">
    <citation type="submission" date="2015-01" db="EMBL/GenBank/DDBJ databases">
        <title>Genome sequence of Mycobacterium llatzerense and Mycobacterium immunogenum recovered from brain abscess.</title>
        <authorList>
            <person name="Greninger A.L."/>
            <person name="Langelier C."/>
            <person name="Cunningham G."/>
            <person name="Chiu C.Y."/>
            <person name="Miller S."/>
        </authorList>
    </citation>
    <scope>NUCLEOTIDE SEQUENCE [LARGE SCALE GENOMIC DNA]</scope>
    <source>
        <strain evidence="1 2">CLUC14</strain>
    </source>
</reference>
<organism evidence="1 2">
    <name type="scientific">Mycolicibacterium llatzerense</name>
    <dbReference type="NCBI Taxonomy" id="280871"/>
    <lineage>
        <taxon>Bacteria</taxon>
        <taxon>Bacillati</taxon>
        <taxon>Actinomycetota</taxon>
        <taxon>Actinomycetes</taxon>
        <taxon>Mycobacteriales</taxon>
        <taxon>Mycobacteriaceae</taxon>
        <taxon>Mycolicibacterium</taxon>
    </lineage>
</organism>
<evidence type="ECO:0000313" key="1">
    <source>
        <dbReference type="EMBL" id="KIU16608.1"/>
    </source>
</evidence>
<dbReference type="Proteomes" id="UP000032221">
    <property type="component" value="Unassembled WGS sequence"/>
</dbReference>
<dbReference type="EMBL" id="JXST01000015">
    <property type="protein sequence ID" value="KIU16608.1"/>
    <property type="molecule type" value="Genomic_DNA"/>
</dbReference>
<evidence type="ECO:0000313" key="2">
    <source>
        <dbReference type="Proteomes" id="UP000032221"/>
    </source>
</evidence>
<dbReference type="OrthoDB" id="4742419at2"/>